<keyword evidence="2" id="KW-0031">Aminopeptidase</keyword>
<evidence type="ECO:0000256" key="2">
    <source>
        <dbReference type="ARBA" id="ARBA00022438"/>
    </source>
</evidence>
<evidence type="ECO:0000313" key="8">
    <source>
        <dbReference type="Proteomes" id="UP000286976"/>
    </source>
</evidence>
<dbReference type="GO" id="GO:0006508">
    <property type="term" value="P:proteolysis"/>
    <property type="evidence" value="ECO:0007669"/>
    <property type="project" value="UniProtKB-KW"/>
</dbReference>
<dbReference type="InterPro" id="IPR000819">
    <property type="entry name" value="Peptidase_M17_C"/>
</dbReference>
<keyword evidence="4" id="KW-0378">Hydrolase</keyword>
<dbReference type="AlphaFoldDB" id="A0A432X983"/>
<organism evidence="7 8">
    <name type="scientific">Aliidiomarina taiwanensis</name>
    <dbReference type="NCBI Taxonomy" id="946228"/>
    <lineage>
        <taxon>Bacteria</taxon>
        <taxon>Pseudomonadati</taxon>
        <taxon>Pseudomonadota</taxon>
        <taxon>Gammaproteobacteria</taxon>
        <taxon>Alteromonadales</taxon>
        <taxon>Idiomarinaceae</taxon>
        <taxon>Aliidiomarina</taxon>
    </lineage>
</organism>
<evidence type="ECO:0000256" key="4">
    <source>
        <dbReference type="ARBA" id="ARBA00022801"/>
    </source>
</evidence>
<evidence type="ECO:0000256" key="5">
    <source>
        <dbReference type="ARBA" id="ARBA00023211"/>
    </source>
</evidence>
<evidence type="ECO:0000313" key="7">
    <source>
        <dbReference type="EMBL" id="RUO43801.1"/>
    </source>
</evidence>
<dbReference type="PRINTS" id="PR00481">
    <property type="entry name" value="LAMNOPPTDASE"/>
</dbReference>
<keyword evidence="3" id="KW-0645">Protease</keyword>
<dbReference type="GO" id="GO:0005737">
    <property type="term" value="C:cytoplasm"/>
    <property type="evidence" value="ECO:0007669"/>
    <property type="project" value="InterPro"/>
</dbReference>
<sequence>MTVEHTEFLTPQAVTWENLDTGSWDALVVVGPEFSELPEDFQAAIAAAKATDASVGEQVSVVACDKAPGGRLILAPTGPLDRDYDDVRRFYDAARDAVTRIAQTGAKQPVLMATQVPAGEAWSNALGLSFLGFQQGRYEPLEAREHFGKDVESFTAIGVLGDTELSWLDAVEQGRRVARDICGTEPERMSPMKAAEYCKQAFAGTDVKVTVFNDRLELQHEYPLLSAVARASFAVEQQRPCVVRLEYDGEGPITDSLFLVGKGITYDTGGADLKTGGHMAGMSRDKGGAAGVAGFIKAVAGVRPKGLRVVAELAFVRNNIGSLAFVADEIITGRSGVRVRIGNTDAEGRLVLADSLAKLKDEAVTATNPSLYTVATLTGHAALAKGPYSALVPNGPALKTGIAQRIIDAGEAWGDAAEISISRREDFDFVRGRTKADDVLSSNNGPSATTARGHQFPMAFLVLVSGLDQHGQSAEKPLPYTHIDIAGSGVEGGDWQHGKPSAAPVLALAGGFLR</sequence>
<feature type="domain" description="Cytosol aminopeptidase" evidence="6">
    <location>
        <begin position="343"/>
        <end position="350"/>
    </location>
</feature>
<evidence type="ECO:0000256" key="1">
    <source>
        <dbReference type="ARBA" id="ARBA00009528"/>
    </source>
</evidence>
<protein>
    <submittedName>
        <fullName evidence="7">Peptidase M17</fullName>
    </submittedName>
</protein>
<dbReference type="Gene3D" id="3.40.630.10">
    <property type="entry name" value="Zn peptidases"/>
    <property type="match status" value="1"/>
</dbReference>
<name>A0A432X983_9GAMM</name>
<dbReference type="PANTHER" id="PTHR11963:SF48">
    <property type="entry name" value="DIPEPTIDASE B, ISOFORM A"/>
    <property type="match status" value="1"/>
</dbReference>
<accession>A0A432X983</accession>
<dbReference type="SUPFAM" id="SSF53187">
    <property type="entry name" value="Zn-dependent exopeptidases"/>
    <property type="match status" value="1"/>
</dbReference>
<dbReference type="EMBL" id="PIPQ01000001">
    <property type="protein sequence ID" value="RUO43801.1"/>
    <property type="molecule type" value="Genomic_DNA"/>
</dbReference>
<dbReference type="GO" id="GO:0030145">
    <property type="term" value="F:manganese ion binding"/>
    <property type="evidence" value="ECO:0007669"/>
    <property type="project" value="InterPro"/>
</dbReference>
<evidence type="ECO:0000259" key="6">
    <source>
        <dbReference type="PROSITE" id="PS00631"/>
    </source>
</evidence>
<evidence type="ECO:0000256" key="3">
    <source>
        <dbReference type="ARBA" id="ARBA00022670"/>
    </source>
</evidence>
<keyword evidence="5" id="KW-0464">Manganese</keyword>
<dbReference type="PANTHER" id="PTHR11963">
    <property type="entry name" value="LEUCINE AMINOPEPTIDASE-RELATED"/>
    <property type="match status" value="1"/>
</dbReference>
<dbReference type="OrthoDB" id="6395216at2"/>
<proteinExistence type="inferred from homology"/>
<dbReference type="GO" id="GO:0070006">
    <property type="term" value="F:metalloaminopeptidase activity"/>
    <property type="evidence" value="ECO:0007669"/>
    <property type="project" value="InterPro"/>
</dbReference>
<comment type="similarity">
    <text evidence="1">Belongs to the peptidase M17 family.</text>
</comment>
<comment type="caution">
    <text evidence="7">The sequence shown here is derived from an EMBL/GenBank/DDBJ whole genome shotgun (WGS) entry which is preliminary data.</text>
</comment>
<dbReference type="PROSITE" id="PS00631">
    <property type="entry name" value="CYTOSOL_AP"/>
    <property type="match status" value="1"/>
</dbReference>
<keyword evidence="8" id="KW-1185">Reference proteome</keyword>
<dbReference type="Pfam" id="PF00883">
    <property type="entry name" value="Peptidase_M17"/>
    <property type="match status" value="1"/>
</dbReference>
<dbReference type="Proteomes" id="UP000286976">
    <property type="component" value="Unassembled WGS sequence"/>
</dbReference>
<gene>
    <name evidence="7" type="ORF">CWE15_00955</name>
</gene>
<reference evidence="7 8" key="1">
    <citation type="journal article" date="2011" name="Front. Microbiol.">
        <title>Genomic signatures of strain selection and enhancement in Bacillus atrophaeus var. globigii, a historical biowarfare simulant.</title>
        <authorList>
            <person name="Gibbons H.S."/>
            <person name="Broomall S.M."/>
            <person name="McNew L.A."/>
            <person name="Daligault H."/>
            <person name="Chapman C."/>
            <person name="Bruce D."/>
            <person name="Karavis M."/>
            <person name="Krepps M."/>
            <person name="McGregor P.A."/>
            <person name="Hong C."/>
            <person name="Park K.H."/>
            <person name="Akmal A."/>
            <person name="Feldman A."/>
            <person name="Lin J.S."/>
            <person name="Chang W.E."/>
            <person name="Higgs B.W."/>
            <person name="Demirev P."/>
            <person name="Lindquist J."/>
            <person name="Liem A."/>
            <person name="Fochler E."/>
            <person name="Read T.D."/>
            <person name="Tapia R."/>
            <person name="Johnson S."/>
            <person name="Bishop-Lilly K.A."/>
            <person name="Detter C."/>
            <person name="Han C."/>
            <person name="Sozhamannan S."/>
            <person name="Rosenzweig C.N."/>
            <person name="Skowronski E.W."/>
        </authorList>
    </citation>
    <scope>NUCLEOTIDE SEQUENCE [LARGE SCALE GENOMIC DNA]</scope>
    <source>
        <strain evidence="7 8">AIT1</strain>
    </source>
</reference>
<dbReference type="InterPro" id="IPR011356">
    <property type="entry name" value="Leucine_aapep/pepB"/>
</dbReference>